<comment type="caution">
    <text evidence="2">The sequence shown here is derived from an EMBL/GenBank/DDBJ whole genome shotgun (WGS) entry which is preliminary data.</text>
</comment>
<evidence type="ECO:0000313" key="4">
    <source>
        <dbReference type="Proteomes" id="UP000071927"/>
    </source>
</evidence>
<evidence type="ECO:0000313" key="1">
    <source>
        <dbReference type="EMBL" id="KXT64439.1"/>
    </source>
</evidence>
<gene>
    <name evidence="1" type="ORF">SGADD02_02069</name>
    <name evidence="2" type="ORF">SGADD03_00993</name>
</gene>
<evidence type="ECO:0000313" key="3">
    <source>
        <dbReference type="Proteomes" id="UP000070198"/>
    </source>
</evidence>
<accession>A0A139R2V6</accession>
<reference evidence="3 4" key="1">
    <citation type="submission" date="2016-01" db="EMBL/GenBank/DDBJ databases">
        <title>Highly variable Streptococcus oralis are common among viridans streptococci isolated from primates.</title>
        <authorList>
            <person name="Denapaite D."/>
            <person name="Rieger M."/>
            <person name="Koendgen S."/>
            <person name="Brueckner R."/>
            <person name="Ochigava I."/>
            <person name="Kappeler P."/>
            <person name="Maetz-Rensing K."/>
            <person name="Leendertz F."/>
            <person name="Hakenbeck R."/>
        </authorList>
    </citation>
    <scope>NUCLEOTIDE SEQUENCE [LARGE SCALE GENOMIC DNA]</scope>
    <source>
        <strain evidence="1 3">DD02</strain>
        <strain evidence="2 4">DD03</strain>
    </source>
</reference>
<dbReference type="EMBL" id="LQXV01000166">
    <property type="protein sequence ID" value="KXU09170.1"/>
    <property type="molecule type" value="Genomic_DNA"/>
</dbReference>
<dbReference type="RefSeq" id="WP_061459195.1">
    <property type="nucleotide sequence ID" value="NZ_KQ968756.1"/>
</dbReference>
<dbReference type="EMBL" id="LQOF01000410">
    <property type="protein sequence ID" value="KXT64439.1"/>
    <property type="molecule type" value="Genomic_DNA"/>
</dbReference>
<protein>
    <submittedName>
        <fullName evidence="2">Uncharacterized protein</fullName>
    </submittedName>
</protein>
<dbReference type="Proteomes" id="UP000071927">
    <property type="component" value="Unassembled WGS sequence"/>
</dbReference>
<dbReference type="PATRIC" id="fig|315405.11.peg.2405"/>
<evidence type="ECO:0000313" key="2">
    <source>
        <dbReference type="EMBL" id="KXU09170.1"/>
    </source>
</evidence>
<name>A0A139R2V6_9STRE</name>
<proteinExistence type="predicted"/>
<dbReference type="AlphaFoldDB" id="A0A139R2V6"/>
<sequence length="106" mass="12134">MAINRVYLDPTEVLGSDVYVSGFEEFQGTQYVDPYYTYEIDSPKERSAFLIVDKANMRNAPKIKTLSKVKSISGFSIEFRRFSHGGKTYNERVFVADGFDVEKVID</sequence>
<dbReference type="Proteomes" id="UP000070198">
    <property type="component" value="Unassembled WGS sequence"/>
</dbReference>
<organism evidence="2 4">
    <name type="scientific">Streptococcus gallolyticus</name>
    <dbReference type="NCBI Taxonomy" id="315405"/>
    <lineage>
        <taxon>Bacteria</taxon>
        <taxon>Bacillati</taxon>
        <taxon>Bacillota</taxon>
        <taxon>Bacilli</taxon>
        <taxon>Lactobacillales</taxon>
        <taxon>Streptococcaceae</taxon>
        <taxon>Streptococcus</taxon>
    </lineage>
</organism>